<protein>
    <submittedName>
        <fullName evidence="3">Uncharacterized protein</fullName>
    </submittedName>
</protein>
<accession>A0A1E3AC66</accession>
<dbReference type="RefSeq" id="WP_069152153.1">
    <property type="nucleotide sequence ID" value="NZ_MCGH01000002.1"/>
</dbReference>
<proteinExistence type="predicted"/>
<evidence type="ECO:0000256" key="1">
    <source>
        <dbReference type="SAM" id="MobiDB-lite"/>
    </source>
</evidence>
<feature type="region of interest" description="Disordered" evidence="1">
    <location>
        <begin position="506"/>
        <end position="634"/>
    </location>
</feature>
<feature type="compositionally biased region" description="Acidic residues" evidence="1">
    <location>
        <begin position="540"/>
        <end position="549"/>
    </location>
</feature>
<dbReference type="AlphaFoldDB" id="A0A1E3AC66"/>
<feature type="compositionally biased region" description="Basic and acidic residues" evidence="1">
    <location>
        <begin position="515"/>
        <end position="526"/>
    </location>
</feature>
<evidence type="ECO:0000313" key="4">
    <source>
        <dbReference type="Proteomes" id="UP000094067"/>
    </source>
</evidence>
<keyword evidence="2" id="KW-1133">Transmembrane helix</keyword>
<comment type="caution">
    <text evidence="3">The sequence shown here is derived from an EMBL/GenBank/DDBJ whole genome shotgun (WGS) entry which is preliminary data.</text>
</comment>
<sequence length="666" mass="73418">MYKMKKSVRFFLFHVAAAAFIFCWIPSEASSISGKIISEGAAEVSGDSAVEPGNMVPEESAAVPENTIPEESTSVPENTVPEDSVAVPENTVPEETTAVPENTVPGESTSVPENTVPGDSTAVSENNISEEISAVSGNTILKDALSVSYNSISAEAADWIEIADFKELRRIINSSIRPQTRHVRLTSDITITGTDADTYYIISPPAAPIYIDTGEYTIYVEGQLVVMGSVSVFGKGGDGGLIHINKGGYATFEGGSLRADQGYALWQEDGAFFTASDLDDKSYAFVPYSCEGECRYPDKPVVWDSYEKDREETAYRIIPMENDFDPEVLPAEFYSTWCDKGKKYKGKLPVFWEVDENTQASLKERKRTLINGNYGPDYDMGRRPECMALFQNKNAAVIINGMLTVYSPSQSVMEIRFALENPKEEDGSFYVEFSRDGKQWQRSEQGKYRLKNGITFFYENYEDRNPAVYYCVCVQKDGRNYYSDIVMISEDNTLVIGDIHGGRGGGTPILSGMQETDKVSGNKEGEGNTVGISPETETPYSDEEGETEQTEAAAEKSKTEEEKTDPYRKEVFSYGEGKEDSGNASFAADEEKREETQEYNASGQSQENFSPTQESSEETAESIAAITEEDTGAAEERRKQIFMGFGSVGIILAAVFCGNALVRKFK</sequence>
<feature type="compositionally biased region" description="Polar residues" evidence="1">
    <location>
        <begin position="598"/>
        <end position="613"/>
    </location>
</feature>
<reference evidence="3 4" key="1">
    <citation type="submission" date="2016-07" db="EMBL/GenBank/DDBJ databases">
        <title>Characterization of isolates of Eisenbergiella tayi derived from blood cultures, using whole genome sequencing.</title>
        <authorList>
            <person name="Burdz T."/>
            <person name="Wiebe D."/>
            <person name="Huynh C."/>
            <person name="Bernard K."/>
        </authorList>
    </citation>
    <scope>NUCLEOTIDE SEQUENCE [LARGE SCALE GENOMIC DNA]</scope>
    <source>
        <strain evidence="3 4">NML 110608</strain>
    </source>
</reference>
<feature type="region of interest" description="Disordered" evidence="1">
    <location>
        <begin position="61"/>
        <end position="122"/>
    </location>
</feature>
<name>A0A1E3AC66_9FIRM</name>
<evidence type="ECO:0000256" key="2">
    <source>
        <dbReference type="SAM" id="Phobius"/>
    </source>
</evidence>
<feature type="compositionally biased region" description="Polar residues" evidence="1">
    <location>
        <begin position="105"/>
        <end position="122"/>
    </location>
</feature>
<feature type="compositionally biased region" description="Basic and acidic residues" evidence="1">
    <location>
        <begin position="553"/>
        <end position="581"/>
    </location>
</feature>
<feature type="transmembrane region" description="Helical" evidence="2">
    <location>
        <begin position="641"/>
        <end position="662"/>
    </location>
</feature>
<dbReference type="Proteomes" id="UP000094067">
    <property type="component" value="Unassembled WGS sequence"/>
</dbReference>
<dbReference type="PATRIC" id="fig|1432052.4.peg.2209"/>
<keyword evidence="2" id="KW-0812">Transmembrane</keyword>
<organism evidence="3 4">
    <name type="scientific">Eisenbergiella tayi</name>
    <dbReference type="NCBI Taxonomy" id="1432052"/>
    <lineage>
        <taxon>Bacteria</taxon>
        <taxon>Bacillati</taxon>
        <taxon>Bacillota</taxon>
        <taxon>Clostridia</taxon>
        <taxon>Lachnospirales</taxon>
        <taxon>Lachnospiraceae</taxon>
        <taxon>Eisenbergiella</taxon>
    </lineage>
</organism>
<gene>
    <name evidence="3" type="ORF">BEI61_01976</name>
</gene>
<dbReference type="EMBL" id="MCGH01000002">
    <property type="protein sequence ID" value="ODM06087.1"/>
    <property type="molecule type" value="Genomic_DNA"/>
</dbReference>
<evidence type="ECO:0000313" key="3">
    <source>
        <dbReference type="EMBL" id="ODM06087.1"/>
    </source>
</evidence>
<keyword evidence="2" id="KW-0472">Membrane</keyword>